<proteinExistence type="predicted"/>
<feature type="domain" description="Isochorismatase-like" evidence="2">
    <location>
        <begin position="4"/>
        <end position="144"/>
    </location>
</feature>
<evidence type="ECO:0000313" key="4">
    <source>
        <dbReference type="Proteomes" id="UP000000845"/>
    </source>
</evidence>
<dbReference type="InterPro" id="IPR000868">
    <property type="entry name" value="Isochorismatase-like_dom"/>
</dbReference>
<dbReference type="Pfam" id="PF00857">
    <property type="entry name" value="Isochorismatase"/>
    <property type="match status" value="1"/>
</dbReference>
<reference evidence="3 4" key="2">
    <citation type="journal article" date="2010" name="Stand. Genomic Sci.">
        <title>Complete genome sequence of Sebaldella termitidis type strain (NCTC 11300).</title>
        <authorList>
            <person name="Harmon-Smith M."/>
            <person name="Celia L."/>
            <person name="Chertkov O."/>
            <person name="Lapidus A."/>
            <person name="Copeland A."/>
            <person name="Glavina Del Rio T."/>
            <person name="Nolan M."/>
            <person name="Lucas S."/>
            <person name="Tice H."/>
            <person name="Cheng J.F."/>
            <person name="Han C."/>
            <person name="Detter J.C."/>
            <person name="Bruce D."/>
            <person name="Goodwin L."/>
            <person name="Pitluck S."/>
            <person name="Pati A."/>
            <person name="Liolios K."/>
            <person name="Ivanova N."/>
            <person name="Mavromatis K."/>
            <person name="Mikhailova N."/>
            <person name="Chen A."/>
            <person name="Palaniappan K."/>
            <person name="Land M."/>
            <person name="Hauser L."/>
            <person name="Chang Y.J."/>
            <person name="Jeffries C.D."/>
            <person name="Brettin T."/>
            <person name="Goker M."/>
            <person name="Beck B."/>
            <person name="Bristow J."/>
            <person name="Eisen J.A."/>
            <person name="Markowitz V."/>
            <person name="Hugenholtz P."/>
            <person name="Kyrpides N.C."/>
            <person name="Klenk H.P."/>
            <person name="Chen F."/>
        </authorList>
    </citation>
    <scope>NUCLEOTIDE SEQUENCE [LARGE SCALE GENOMIC DNA]</scope>
    <source>
        <strain evidence="4">ATCC 33386 / NCTC 11300</strain>
    </source>
</reference>
<dbReference type="AlphaFoldDB" id="D1ANQ6"/>
<dbReference type="PANTHER" id="PTHR43540">
    <property type="entry name" value="PEROXYUREIDOACRYLATE/UREIDOACRYLATE AMIDOHYDROLASE-RELATED"/>
    <property type="match status" value="1"/>
</dbReference>
<dbReference type="InterPro" id="IPR050272">
    <property type="entry name" value="Isochorismatase-like_hydrls"/>
</dbReference>
<dbReference type="eggNOG" id="COG1335">
    <property type="taxonomic scope" value="Bacteria"/>
</dbReference>
<sequence>MKEALLIIDVQNDYFENGKMELKNPLKALENIKRLLAKFRNEKKEIIFIKHIAIREEAGFFLKDTYGSEIHEAIMPLASEKIVVKNYPNSFFNTELDEYLKEKNIENLVITGMMTHMCVDSTTRAARDLGYKCVVIKDTCATRDFIFEGNIVTAEDIQSSFMTALGYYYAEILSCAEYLKN</sequence>
<dbReference type="SUPFAM" id="SSF52499">
    <property type="entry name" value="Isochorismatase-like hydrolases"/>
    <property type="match status" value="1"/>
</dbReference>
<keyword evidence="4" id="KW-1185">Reference proteome</keyword>
<reference evidence="4" key="1">
    <citation type="submission" date="2009-09" db="EMBL/GenBank/DDBJ databases">
        <title>The complete chromosome of Sebaldella termitidis ATCC 33386.</title>
        <authorList>
            <consortium name="US DOE Joint Genome Institute (JGI-PGF)"/>
            <person name="Lucas S."/>
            <person name="Copeland A."/>
            <person name="Lapidus A."/>
            <person name="Glavina del Rio T."/>
            <person name="Dalin E."/>
            <person name="Tice H."/>
            <person name="Bruce D."/>
            <person name="Goodwin L."/>
            <person name="Pitluck S."/>
            <person name="Kyrpides N."/>
            <person name="Mavromatis K."/>
            <person name="Ivanova N."/>
            <person name="Mikhailova N."/>
            <person name="Sims D."/>
            <person name="Meincke L."/>
            <person name="Brettin T."/>
            <person name="Detter J.C."/>
            <person name="Han C."/>
            <person name="Larimer F."/>
            <person name="Land M."/>
            <person name="Hauser L."/>
            <person name="Markowitz V."/>
            <person name="Cheng J.F."/>
            <person name="Hugenholtz P."/>
            <person name="Woyke T."/>
            <person name="Wu D."/>
            <person name="Eisen J.A."/>
        </authorList>
    </citation>
    <scope>NUCLEOTIDE SEQUENCE [LARGE SCALE GENOMIC DNA]</scope>
    <source>
        <strain evidence="4">ATCC 33386 / NCTC 11300</strain>
    </source>
</reference>
<evidence type="ECO:0000259" key="2">
    <source>
        <dbReference type="Pfam" id="PF00857"/>
    </source>
</evidence>
<dbReference type="KEGG" id="str:Sterm_3018"/>
<dbReference type="EMBL" id="CP001739">
    <property type="protein sequence ID" value="ACZ09860.1"/>
    <property type="molecule type" value="Genomic_DNA"/>
</dbReference>
<dbReference type="InterPro" id="IPR036380">
    <property type="entry name" value="Isochorismatase-like_sf"/>
</dbReference>
<keyword evidence="1 3" id="KW-0378">Hydrolase</keyword>
<dbReference type="PANTHER" id="PTHR43540:SF1">
    <property type="entry name" value="ISOCHORISMATASE HYDROLASE"/>
    <property type="match status" value="1"/>
</dbReference>
<dbReference type="HOGENOM" id="CLU_068979_5_1_0"/>
<accession>D1ANQ6</accession>
<organism evidence="3 4">
    <name type="scientific">Sebaldella termitidis (strain ATCC 33386 / NCTC 11300)</name>
    <dbReference type="NCBI Taxonomy" id="526218"/>
    <lineage>
        <taxon>Bacteria</taxon>
        <taxon>Fusobacteriati</taxon>
        <taxon>Fusobacteriota</taxon>
        <taxon>Fusobacteriia</taxon>
        <taxon>Fusobacteriales</taxon>
        <taxon>Leptotrichiaceae</taxon>
        <taxon>Sebaldella</taxon>
    </lineage>
</organism>
<gene>
    <name evidence="3" type="ordered locus">Sterm_3018</name>
</gene>
<dbReference type="Gene3D" id="3.40.50.850">
    <property type="entry name" value="Isochorismatase-like"/>
    <property type="match status" value="1"/>
</dbReference>
<name>D1ANQ6_SEBTE</name>
<evidence type="ECO:0000313" key="3">
    <source>
        <dbReference type="EMBL" id="ACZ09860.1"/>
    </source>
</evidence>
<dbReference type="Proteomes" id="UP000000845">
    <property type="component" value="Chromosome"/>
</dbReference>
<dbReference type="STRING" id="526218.Sterm_3018"/>
<dbReference type="GO" id="GO:0016787">
    <property type="term" value="F:hydrolase activity"/>
    <property type="evidence" value="ECO:0007669"/>
    <property type="project" value="UniProtKB-KW"/>
</dbReference>
<protein>
    <submittedName>
        <fullName evidence="3">Isochorismatase hydrolase</fullName>
    </submittedName>
</protein>
<dbReference type="CDD" id="cd01014">
    <property type="entry name" value="nicotinamidase_related"/>
    <property type="match status" value="1"/>
</dbReference>
<dbReference type="RefSeq" id="WP_012862442.1">
    <property type="nucleotide sequence ID" value="NC_013517.1"/>
</dbReference>
<evidence type="ECO:0000256" key="1">
    <source>
        <dbReference type="ARBA" id="ARBA00022801"/>
    </source>
</evidence>